<dbReference type="PANTHER" id="PTHR30069:SF29">
    <property type="entry name" value="HEMOGLOBIN AND HEMOGLOBIN-HAPTOGLOBIN-BINDING PROTEIN 1-RELATED"/>
    <property type="match status" value="1"/>
</dbReference>
<evidence type="ECO:0000256" key="3">
    <source>
        <dbReference type="ARBA" id="ARBA00022452"/>
    </source>
</evidence>
<evidence type="ECO:0000256" key="2">
    <source>
        <dbReference type="ARBA" id="ARBA00022448"/>
    </source>
</evidence>
<keyword evidence="10" id="KW-0675">Receptor</keyword>
<feature type="chain" id="PRO_5045310665" evidence="8">
    <location>
        <begin position="20"/>
        <end position="889"/>
    </location>
</feature>
<keyword evidence="5 8" id="KW-0732">Signal</keyword>
<evidence type="ECO:0000313" key="11">
    <source>
        <dbReference type="Proteomes" id="UP001497416"/>
    </source>
</evidence>
<dbReference type="Gene3D" id="2.40.170.20">
    <property type="entry name" value="TonB-dependent receptor, beta-barrel domain"/>
    <property type="match status" value="1"/>
</dbReference>
<evidence type="ECO:0000259" key="9">
    <source>
        <dbReference type="Pfam" id="PF07715"/>
    </source>
</evidence>
<evidence type="ECO:0000256" key="1">
    <source>
        <dbReference type="ARBA" id="ARBA00004571"/>
    </source>
</evidence>
<evidence type="ECO:0000256" key="4">
    <source>
        <dbReference type="ARBA" id="ARBA00022692"/>
    </source>
</evidence>
<dbReference type="InterPro" id="IPR036942">
    <property type="entry name" value="Beta-barrel_TonB_sf"/>
</dbReference>
<evidence type="ECO:0000256" key="7">
    <source>
        <dbReference type="ARBA" id="ARBA00023237"/>
    </source>
</evidence>
<dbReference type="Gene3D" id="2.60.40.1120">
    <property type="entry name" value="Carboxypeptidase-like, regulatory domain"/>
    <property type="match status" value="1"/>
</dbReference>
<dbReference type="PANTHER" id="PTHR30069">
    <property type="entry name" value="TONB-DEPENDENT OUTER MEMBRANE RECEPTOR"/>
    <property type="match status" value="1"/>
</dbReference>
<dbReference type="Pfam" id="PF13715">
    <property type="entry name" value="CarbopepD_reg_2"/>
    <property type="match status" value="1"/>
</dbReference>
<dbReference type="InterPro" id="IPR008969">
    <property type="entry name" value="CarboxyPept-like_regulatory"/>
</dbReference>
<keyword evidence="11" id="KW-1185">Reference proteome</keyword>
<proteinExistence type="predicted"/>
<dbReference type="SUPFAM" id="SSF56935">
    <property type="entry name" value="Porins"/>
    <property type="match status" value="1"/>
</dbReference>
<dbReference type="SUPFAM" id="SSF49464">
    <property type="entry name" value="Carboxypeptidase regulatory domain-like"/>
    <property type="match status" value="1"/>
</dbReference>
<evidence type="ECO:0000256" key="8">
    <source>
        <dbReference type="SAM" id="SignalP"/>
    </source>
</evidence>
<feature type="signal peptide" evidence="8">
    <location>
        <begin position="1"/>
        <end position="19"/>
    </location>
</feature>
<evidence type="ECO:0000256" key="5">
    <source>
        <dbReference type="ARBA" id="ARBA00022729"/>
    </source>
</evidence>
<dbReference type="Proteomes" id="UP001497416">
    <property type="component" value="Unassembled WGS sequence"/>
</dbReference>
<dbReference type="Gene3D" id="2.170.130.10">
    <property type="entry name" value="TonB-dependent receptor, plug domain"/>
    <property type="match status" value="1"/>
</dbReference>
<dbReference type="EMBL" id="CAXIXY010000008">
    <property type="protein sequence ID" value="CAL2093948.1"/>
    <property type="molecule type" value="Genomic_DNA"/>
</dbReference>
<dbReference type="RefSeq" id="WP_348713737.1">
    <property type="nucleotide sequence ID" value="NZ_CAXIXY010000008.1"/>
</dbReference>
<organism evidence="10 11">
    <name type="scientific">Tenacibaculum platacis</name>
    <dbReference type="NCBI Taxonomy" id="3137852"/>
    <lineage>
        <taxon>Bacteria</taxon>
        <taxon>Pseudomonadati</taxon>
        <taxon>Bacteroidota</taxon>
        <taxon>Flavobacteriia</taxon>
        <taxon>Flavobacteriales</taxon>
        <taxon>Flavobacteriaceae</taxon>
        <taxon>Tenacibaculum</taxon>
    </lineage>
</organism>
<dbReference type="Pfam" id="PF07715">
    <property type="entry name" value="Plug"/>
    <property type="match status" value="1"/>
</dbReference>
<comment type="subcellular location">
    <subcellularLocation>
        <location evidence="1">Cell outer membrane</location>
        <topology evidence="1">Multi-pass membrane protein</topology>
    </subcellularLocation>
</comment>
<protein>
    <submittedName>
        <fullName evidence="10">TonB-dependent receptor</fullName>
    </submittedName>
</protein>
<keyword evidence="7" id="KW-0998">Cell outer membrane</keyword>
<evidence type="ECO:0000256" key="6">
    <source>
        <dbReference type="ARBA" id="ARBA00023136"/>
    </source>
</evidence>
<keyword evidence="4" id="KW-0812">Transmembrane</keyword>
<dbReference type="InterPro" id="IPR012910">
    <property type="entry name" value="Plug_dom"/>
</dbReference>
<dbReference type="InterPro" id="IPR039426">
    <property type="entry name" value="TonB-dep_rcpt-like"/>
</dbReference>
<keyword evidence="2" id="KW-0813">Transport</keyword>
<dbReference type="InterPro" id="IPR037066">
    <property type="entry name" value="Plug_dom_sf"/>
</dbReference>
<comment type="caution">
    <text evidence="10">The sequence shown here is derived from an EMBL/GenBank/DDBJ whole genome shotgun (WGS) entry which is preliminary data.</text>
</comment>
<gene>
    <name evidence="10" type="ORF">T190607A01A_60048</name>
</gene>
<name>A0ABM9P5J9_9FLAO</name>
<keyword evidence="3" id="KW-1134">Transmembrane beta strand</keyword>
<reference evidence="10 11" key="1">
    <citation type="submission" date="2024-05" db="EMBL/GenBank/DDBJ databases">
        <authorList>
            <person name="Duchaud E."/>
        </authorList>
    </citation>
    <scope>NUCLEOTIDE SEQUENCE [LARGE SCALE GENOMIC DNA]</scope>
    <source>
        <strain evidence="10">Ena-SAMPLE-TAB-13-05-2024-13:56:06:370-140302</strain>
    </source>
</reference>
<evidence type="ECO:0000313" key="10">
    <source>
        <dbReference type="EMBL" id="CAL2093948.1"/>
    </source>
</evidence>
<accession>A0ABM9P5J9</accession>
<keyword evidence="6" id="KW-0472">Membrane</keyword>
<sequence>MHIRIFSLLFLFISLFANAQKEITVNYNDTPLSEVLKDIETNTGILFSFAPEVILNQKVTLTKKITIKDLFVQIEQQTGLNFERISDQQVIITKEVTICGYVIDANTKTPVAYADVILDEKNYTTTDEKGYFAFNNLPYTKSSVTLKFNLIGYQNTEIPLKTGTNCPTIELQSQINELNEVVVLGYVTSGIDRKKDGSISVDSKRLGILPGLVSPDISQSIQLIPGISTLDESATGIQIRGGSPDQNLILYDDIKLFNTGYFYGMFSLFNPFATQKATIFRSGTSASYGDRISGIIDISSGDIIPKKTEGGFEIDGLSVNGYIKTPLSDKLAVYTFARRSYNDIVETPTYNSYEDKIFTNFGVAQDVNGNVLLLETDDDFSPDSSNNDFSFADVNSKIIYKPNDKNTLAVSGLYTRNRLDFDFLGGDELVIDSLKTQNKGLSFKWNHISNEKQQEKLTAYYSEYNSFYQNNEIKDETGDNIPELAEINIRKNDILDVGVNFTSTTQIKDFQKLTLGYQFSYTDLDILLSKENPVDAELEQSIQDDENYKNALFGEYTISFANKGFINGGLRFVHYSSLNEFLVEPRVNFEYPLSKTLRFKTAIERRNQPISQLVEFNHTELRLENELWRLSDDGQFPLLTSNQISGGLLYQSKNITIDADAYYKELDGLTTFTNGFSNPLENLENGESTIIGLDVLLKYKYNNYKVWAGYTYNDITFKFPNLEDTPDRFPGNNDITHQFRISNTLQLQNWQFSLGWQYRSGKPITPVNSYTIEIDADGENAGVVDFGAVNSDRLPDFHRLDASILHDFKINLGSKKLNAQFGLSFLNIYNRVKPLNLIYKAERKPLDDGGIAIPGTTGSNPDELEVILEQVIQRFSLGFTPNAVFRIQF</sequence>
<feature type="domain" description="TonB-dependent receptor plug" evidence="9">
    <location>
        <begin position="215"/>
        <end position="291"/>
    </location>
</feature>